<evidence type="ECO:0000313" key="14">
    <source>
        <dbReference type="Proteomes" id="UP000191171"/>
    </source>
</evidence>
<reference evidence="10 14" key="2">
    <citation type="submission" date="2017-02" db="EMBL/GenBank/DDBJ databases">
        <title>Clonality and virulence of isolates of VRE in Hematopoietic Stem Cell Transplanted (HSCT) patients.</title>
        <authorList>
            <person name="Marchi A.P."/>
            <person name="Martins R.C."/>
            <person name="Marie S.K."/>
            <person name="Levin A.S."/>
            <person name="Costa S.F."/>
        </authorList>
    </citation>
    <scope>NUCLEOTIDE SEQUENCE [LARGE SCALE GENOMIC DNA]</scope>
    <source>
        <strain evidence="10 14">LIM1759</strain>
    </source>
</reference>
<evidence type="ECO:0000313" key="12">
    <source>
        <dbReference type="EMBL" id="SAY67498.1"/>
    </source>
</evidence>
<dbReference type="GO" id="GO:0016020">
    <property type="term" value="C:membrane"/>
    <property type="evidence" value="ECO:0007669"/>
    <property type="project" value="InterPro"/>
</dbReference>
<evidence type="ECO:0000256" key="3">
    <source>
        <dbReference type="ARBA" id="ARBA00022670"/>
    </source>
</evidence>
<evidence type="ECO:0000256" key="6">
    <source>
        <dbReference type="ARBA" id="ARBA00022989"/>
    </source>
</evidence>
<dbReference type="SMART" id="SM00793">
    <property type="entry name" value="AgrB"/>
    <property type="match status" value="1"/>
</dbReference>
<gene>
    <name evidence="10" type="ORF">B1P95_00635</name>
    <name evidence="11" type="ORF">DKP91_01320</name>
    <name evidence="12" type="ORF">DTPHA_600226</name>
    <name evidence="9" type="ORF">GBM73_07645</name>
</gene>
<reference evidence="12 13" key="1">
    <citation type="submission" date="2016-04" db="EMBL/GenBank/DDBJ databases">
        <authorList>
            <person name="Millard A."/>
        </authorList>
    </citation>
    <scope>NUCLEOTIDE SEQUENCE [LARGE SCALE GENOMIC DNA]</scope>
    <source>
        <strain evidence="12">Isolate 22</strain>
    </source>
</reference>
<keyword evidence="7 8" id="KW-0472">Membrane</keyword>
<dbReference type="Proteomes" id="UP000191171">
    <property type="component" value="Unassembled WGS sequence"/>
</dbReference>
<evidence type="ECO:0000313" key="11">
    <source>
        <dbReference type="EMBL" id="PZM56933.1"/>
    </source>
</evidence>
<dbReference type="EC" id="3.4.-.-" evidence="12"/>
<name>A0A133CZL8_ENTFC</name>
<dbReference type="Proteomes" id="UP000249070">
    <property type="component" value="Unassembled WGS sequence"/>
</dbReference>
<keyword evidence="5 12" id="KW-0378">Hydrolase</keyword>
<dbReference type="Proteomes" id="UP000183509">
    <property type="component" value="Unassembled WGS sequence"/>
</dbReference>
<evidence type="ECO:0000313" key="15">
    <source>
        <dbReference type="Proteomes" id="UP000249070"/>
    </source>
</evidence>
<keyword evidence="1" id="KW-1003">Cell membrane</keyword>
<reference evidence="9 16" key="4">
    <citation type="submission" date="2019-10" db="EMBL/GenBank/DDBJ databases">
        <title>Evolutionary dynamics of vancomycin-resistant Enterococcus faecium during gastrointestinal tract colonization and bloodstream infection in immunocompromised pediatric patients.</title>
        <authorList>
            <person name="Chilambi G.S."/>
            <person name="Nordstrom H.R."/>
            <person name="Evans D.R."/>
            <person name="Ferrolino J."/>
            <person name="Hayden R.T."/>
            <person name="Maron G.M."/>
            <person name="Vo A.N."/>
            <person name="Gilmore M.S."/>
            <person name="Wolf J."/>
            <person name="Rosch J.W."/>
            <person name="Van Tyne D."/>
        </authorList>
    </citation>
    <scope>NUCLEOTIDE SEQUENCE [LARGE SCALE GENOMIC DNA]</scope>
    <source>
        <strain evidence="9 16">VRECG27</strain>
    </source>
</reference>
<dbReference type="EMBL" id="WEFP01000001">
    <property type="protein sequence ID" value="KAB7577194.1"/>
    <property type="molecule type" value="Genomic_DNA"/>
</dbReference>
<evidence type="ECO:0000256" key="1">
    <source>
        <dbReference type="ARBA" id="ARBA00022475"/>
    </source>
</evidence>
<dbReference type="AlphaFoldDB" id="A0A133CZL8"/>
<evidence type="ECO:0000313" key="10">
    <source>
        <dbReference type="EMBL" id="OOL84000.1"/>
    </source>
</evidence>
<dbReference type="GO" id="GO:0009372">
    <property type="term" value="P:quorum sensing"/>
    <property type="evidence" value="ECO:0007669"/>
    <property type="project" value="UniProtKB-KW"/>
</dbReference>
<feature type="transmembrane region" description="Helical" evidence="8">
    <location>
        <begin position="42"/>
        <end position="68"/>
    </location>
</feature>
<dbReference type="Pfam" id="PF04647">
    <property type="entry name" value="AgrB"/>
    <property type="match status" value="1"/>
</dbReference>
<evidence type="ECO:0000256" key="2">
    <source>
        <dbReference type="ARBA" id="ARBA00022654"/>
    </source>
</evidence>
<evidence type="ECO:0000256" key="8">
    <source>
        <dbReference type="SAM" id="Phobius"/>
    </source>
</evidence>
<protein>
    <submittedName>
        <fullName evidence="10 12">Accessory regulator AgrB</fullName>
        <ecNumber evidence="12">3.4.-.-</ecNumber>
    </submittedName>
</protein>
<feature type="transmembrane region" description="Helical" evidence="8">
    <location>
        <begin position="80"/>
        <end position="98"/>
    </location>
</feature>
<dbReference type="GO" id="GO:0006508">
    <property type="term" value="P:proteolysis"/>
    <property type="evidence" value="ECO:0007669"/>
    <property type="project" value="UniProtKB-KW"/>
</dbReference>
<accession>A0A133CZL8</accession>
<keyword evidence="4 8" id="KW-0812">Transmembrane</keyword>
<evidence type="ECO:0000313" key="13">
    <source>
        <dbReference type="Proteomes" id="UP000183509"/>
    </source>
</evidence>
<reference evidence="11 15" key="3">
    <citation type="submission" date="2018-05" db="EMBL/GenBank/DDBJ databases">
        <title>Vancomycin-resistant Enterococcus faecium strain from Chelyabinsk, Russia.</title>
        <authorList>
            <person name="Gostev V."/>
            <person name="Goncharov A."/>
            <person name="Kolodzhieva V."/>
            <person name="Suvorov A."/>
            <person name="Sidorenko S."/>
            <person name="Zueva L."/>
        </authorList>
    </citation>
    <scope>NUCLEOTIDE SEQUENCE [LARGE SCALE GENOMIC DNA]</scope>
    <source>
        <strain evidence="11 15">20</strain>
    </source>
</reference>
<feature type="transmembrane region" description="Helical" evidence="8">
    <location>
        <begin position="168"/>
        <end position="188"/>
    </location>
</feature>
<feature type="transmembrane region" description="Helical" evidence="8">
    <location>
        <begin position="142"/>
        <end position="162"/>
    </location>
</feature>
<sequence length="200" mass="22804">MKDKVVNKLLEALFSGDKSEEDMVYVQVKFVLEVLLNNLGKLAVVLVFSLVTGSWAETGITFLSYICIRRYAYGLHSDSEFVCLLWTLLYLWGVPLVMKHLQLTISFPMMVFLLISCFLLLLRYGSRGTAINPIEPEKRPPLLKKAISMFLIFSLITLFFSASYFSTYLLLGIVLEIATLLPITNYLMNFGGIFHEKNNH</sequence>
<dbReference type="RefSeq" id="WP_002286273.1">
    <property type="nucleotide sequence ID" value="NZ_AP026566.1"/>
</dbReference>
<evidence type="ECO:0000256" key="7">
    <source>
        <dbReference type="ARBA" id="ARBA00023136"/>
    </source>
</evidence>
<dbReference type="Proteomes" id="UP000469871">
    <property type="component" value="Unassembled WGS sequence"/>
</dbReference>
<proteinExistence type="predicted"/>
<feature type="transmembrane region" description="Helical" evidence="8">
    <location>
        <begin position="104"/>
        <end position="122"/>
    </location>
</feature>
<evidence type="ECO:0000313" key="16">
    <source>
        <dbReference type="Proteomes" id="UP000469871"/>
    </source>
</evidence>
<keyword evidence="3" id="KW-0645">Protease</keyword>
<evidence type="ECO:0000256" key="4">
    <source>
        <dbReference type="ARBA" id="ARBA00022692"/>
    </source>
</evidence>
<dbReference type="InterPro" id="IPR006741">
    <property type="entry name" value="AgrB"/>
</dbReference>
<dbReference type="GO" id="GO:0008233">
    <property type="term" value="F:peptidase activity"/>
    <property type="evidence" value="ECO:0007669"/>
    <property type="project" value="UniProtKB-KW"/>
</dbReference>
<keyword evidence="6 8" id="KW-1133">Transmembrane helix</keyword>
<evidence type="ECO:0000313" key="9">
    <source>
        <dbReference type="EMBL" id="KAB7577194.1"/>
    </source>
</evidence>
<dbReference type="EMBL" id="MVGJ01000004">
    <property type="protein sequence ID" value="OOL84000.1"/>
    <property type="molecule type" value="Genomic_DNA"/>
</dbReference>
<dbReference type="EMBL" id="QHGU01000004">
    <property type="protein sequence ID" value="PZM56933.1"/>
    <property type="molecule type" value="Genomic_DNA"/>
</dbReference>
<dbReference type="EMBL" id="FKLM01000002">
    <property type="protein sequence ID" value="SAY67498.1"/>
    <property type="molecule type" value="Genomic_DNA"/>
</dbReference>
<organism evidence="10 14">
    <name type="scientific">Enterococcus faecium</name>
    <name type="common">Streptococcus faecium</name>
    <dbReference type="NCBI Taxonomy" id="1352"/>
    <lineage>
        <taxon>Bacteria</taxon>
        <taxon>Bacillati</taxon>
        <taxon>Bacillota</taxon>
        <taxon>Bacilli</taxon>
        <taxon>Lactobacillales</taxon>
        <taxon>Enterococcaceae</taxon>
        <taxon>Enterococcus</taxon>
    </lineage>
</organism>
<dbReference type="OMA" id="PADHENK"/>
<comment type="caution">
    <text evidence="10">The sequence shown here is derived from an EMBL/GenBank/DDBJ whole genome shotgun (WGS) entry which is preliminary data.</text>
</comment>
<keyword evidence="2" id="KW-0673">Quorum sensing</keyword>
<evidence type="ECO:0000256" key="5">
    <source>
        <dbReference type="ARBA" id="ARBA00022801"/>
    </source>
</evidence>